<evidence type="ECO:0008006" key="3">
    <source>
        <dbReference type="Google" id="ProtNLM"/>
    </source>
</evidence>
<dbReference type="GO" id="GO:0003676">
    <property type="term" value="F:nucleic acid binding"/>
    <property type="evidence" value="ECO:0007669"/>
    <property type="project" value="InterPro"/>
</dbReference>
<proteinExistence type="predicted"/>
<gene>
    <name evidence="1" type="ORF">E2C01_007373</name>
</gene>
<sequence length="66" mass="7317">MHDLAPAHKSKAVKAFIVKKNTCVLDWSGNSADLKPIGNAWQVMKTKLENSLPSSIRNLTKEPKKT</sequence>
<dbReference type="EMBL" id="VSRR010000365">
    <property type="protein sequence ID" value="MPC14606.1"/>
    <property type="molecule type" value="Genomic_DNA"/>
</dbReference>
<accession>A0A5B7D296</accession>
<name>A0A5B7D296_PORTR</name>
<evidence type="ECO:0000313" key="1">
    <source>
        <dbReference type="EMBL" id="MPC14606.1"/>
    </source>
</evidence>
<dbReference type="Proteomes" id="UP000324222">
    <property type="component" value="Unassembled WGS sequence"/>
</dbReference>
<evidence type="ECO:0000313" key="2">
    <source>
        <dbReference type="Proteomes" id="UP000324222"/>
    </source>
</evidence>
<protein>
    <recommendedName>
        <fullName evidence="3">DDE-1 domain-containing protein</fullName>
    </recommendedName>
</protein>
<dbReference type="Gene3D" id="3.30.420.10">
    <property type="entry name" value="Ribonuclease H-like superfamily/Ribonuclease H"/>
    <property type="match status" value="1"/>
</dbReference>
<organism evidence="1 2">
    <name type="scientific">Portunus trituberculatus</name>
    <name type="common">Swimming crab</name>
    <name type="synonym">Neptunus trituberculatus</name>
    <dbReference type="NCBI Taxonomy" id="210409"/>
    <lineage>
        <taxon>Eukaryota</taxon>
        <taxon>Metazoa</taxon>
        <taxon>Ecdysozoa</taxon>
        <taxon>Arthropoda</taxon>
        <taxon>Crustacea</taxon>
        <taxon>Multicrustacea</taxon>
        <taxon>Malacostraca</taxon>
        <taxon>Eumalacostraca</taxon>
        <taxon>Eucarida</taxon>
        <taxon>Decapoda</taxon>
        <taxon>Pleocyemata</taxon>
        <taxon>Brachyura</taxon>
        <taxon>Eubrachyura</taxon>
        <taxon>Portunoidea</taxon>
        <taxon>Portunidae</taxon>
        <taxon>Portuninae</taxon>
        <taxon>Portunus</taxon>
    </lineage>
</organism>
<dbReference type="InterPro" id="IPR036397">
    <property type="entry name" value="RNaseH_sf"/>
</dbReference>
<reference evidence="1 2" key="1">
    <citation type="submission" date="2019-05" db="EMBL/GenBank/DDBJ databases">
        <title>Another draft genome of Portunus trituberculatus and its Hox gene families provides insights of decapod evolution.</title>
        <authorList>
            <person name="Jeong J.-H."/>
            <person name="Song I."/>
            <person name="Kim S."/>
            <person name="Choi T."/>
            <person name="Kim D."/>
            <person name="Ryu S."/>
            <person name="Kim W."/>
        </authorList>
    </citation>
    <scope>NUCLEOTIDE SEQUENCE [LARGE SCALE GENOMIC DNA]</scope>
    <source>
        <tissue evidence="1">Muscle</tissue>
    </source>
</reference>
<keyword evidence="2" id="KW-1185">Reference proteome</keyword>
<comment type="caution">
    <text evidence="1">The sequence shown here is derived from an EMBL/GenBank/DDBJ whole genome shotgun (WGS) entry which is preliminary data.</text>
</comment>
<dbReference type="AlphaFoldDB" id="A0A5B7D296"/>